<protein>
    <submittedName>
        <fullName evidence="3">Uncharacterized protein</fullName>
    </submittedName>
</protein>
<feature type="compositionally biased region" description="Low complexity" evidence="1">
    <location>
        <begin position="90"/>
        <end position="106"/>
    </location>
</feature>
<evidence type="ECO:0000313" key="3">
    <source>
        <dbReference type="EMBL" id="KAG2447455.1"/>
    </source>
</evidence>
<feature type="compositionally biased region" description="Basic and acidic residues" evidence="1">
    <location>
        <begin position="113"/>
        <end position="122"/>
    </location>
</feature>
<feature type="compositionally biased region" description="Polar residues" evidence="1">
    <location>
        <begin position="479"/>
        <end position="491"/>
    </location>
</feature>
<feature type="compositionally biased region" description="Low complexity" evidence="1">
    <location>
        <begin position="311"/>
        <end position="331"/>
    </location>
</feature>
<feature type="region of interest" description="Disordered" evidence="1">
    <location>
        <begin position="526"/>
        <end position="595"/>
    </location>
</feature>
<feature type="compositionally biased region" description="Low complexity" evidence="1">
    <location>
        <begin position="358"/>
        <end position="381"/>
    </location>
</feature>
<sequence>MSASVIMFVEKARSIAVYLLQLGFLILLLCGAGVSWLLHGGEHSRREEDEAAELSQDVARKAVESPPAKASVASADGVCTPQVRLSGVREPTSGAAAGTEAAGPGSRAMHMQPPEEGRTQERPVRLPPTFTISNANSAAPGILSSHGVQLASPPAAQTLSMDAHGPTPVTPPPPHPSSTTTAARTVDPADELMAAAPVSHAEGAAPGINTAAAAAGGGPHVVRNLEAALLTAVATATADAAATDGRIRGAAAAAHAAAAELGEPGPGPHELLSGEGQQQQQQQQQQQPHGTHGGSVSPGKGAHGSRGALPARSAVTAVAAAASHTSRAAASTGGKEAVPRQHSTSTKRVGGSNASAEAAPAAATAAPGAQQQQQQQQQAGTGRIKRMSSNDHHHHTTTTTTTAASTITAAASRHDAEARGALSPADPAAVTAAPLPALSVPDADEAAAVAVQGPLPPPPAPPAHHVPHYLLPTAASMSRRSSQGLVSPLTDSGSHGHGSLTGTAAGTLLARDRSIHLPAAAAAAAAPAAQHHEGGGALPLPLPAVSPRSPTSPGSGLASRAVGRTTSLRRVSQPGGAVSDAAPARSTSRKESAVA</sequence>
<evidence type="ECO:0000313" key="4">
    <source>
        <dbReference type="Proteomes" id="UP000613740"/>
    </source>
</evidence>
<feature type="compositionally biased region" description="Low complexity" evidence="1">
    <location>
        <begin position="277"/>
        <end position="287"/>
    </location>
</feature>
<feature type="region of interest" description="Disordered" evidence="1">
    <location>
        <begin position="257"/>
        <end position="404"/>
    </location>
</feature>
<accession>A0A836B4L3</accession>
<feature type="region of interest" description="Disordered" evidence="1">
    <location>
        <begin position="87"/>
        <end position="122"/>
    </location>
</feature>
<evidence type="ECO:0000256" key="2">
    <source>
        <dbReference type="SAM" id="Phobius"/>
    </source>
</evidence>
<feature type="compositionally biased region" description="Polar residues" evidence="1">
    <location>
        <begin position="341"/>
        <end position="355"/>
    </location>
</feature>
<gene>
    <name evidence="3" type="ORF">HYH02_007779</name>
</gene>
<feature type="region of interest" description="Disordered" evidence="1">
    <location>
        <begin position="479"/>
        <end position="498"/>
    </location>
</feature>
<dbReference type="AlphaFoldDB" id="A0A836B4L3"/>
<keyword evidence="2" id="KW-0472">Membrane</keyword>
<proteinExistence type="predicted"/>
<dbReference type="Proteomes" id="UP000613740">
    <property type="component" value="Unassembled WGS sequence"/>
</dbReference>
<dbReference type="EMBL" id="JAEHOD010000022">
    <property type="protein sequence ID" value="KAG2447455.1"/>
    <property type="molecule type" value="Genomic_DNA"/>
</dbReference>
<comment type="caution">
    <text evidence="3">The sequence shown here is derived from an EMBL/GenBank/DDBJ whole genome shotgun (WGS) entry which is preliminary data.</text>
</comment>
<keyword evidence="4" id="KW-1185">Reference proteome</keyword>
<keyword evidence="2" id="KW-1133">Transmembrane helix</keyword>
<feature type="region of interest" description="Disordered" evidence="1">
    <location>
        <begin position="48"/>
        <end position="75"/>
    </location>
</feature>
<organism evidence="3 4">
    <name type="scientific">Chlamydomonas schloesseri</name>
    <dbReference type="NCBI Taxonomy" id="2026947"/>
    <lineage>
        <taxon>Eukaryota</taxon>
        <taxon>Viridiplantae</taxon>
        <taxon>Chlorophyta</taxon>
        <taxon>core chlorophytes</taxon>
        <taxon>Chlorophyceae</taxon>
        <taxon>CS clade</taxon>
        <taxon>Chlamydomonadales</taxon>
        <taxon>Chlamydomonadaceae</taxon>
        <taxon>Chlamydomonas</taxon>
    </lineage>
</organism>
<evidence type="ECO:0000256" key="1">
    <source>
        <dbReference type="SAM" id="MobiDB-lite"/>
    </source>
</evidence>
<reference evidence="3" key="1">
    <citation type="journal article" date="2020" name="bioRxiv">
        <title>Comparative genomics of Chlamydomonas.</title>
        <authorList>
            <person name="Craig R.J."/>
            <person name="Hasan A.R."/>
            <person name="Ness R.W."/>
            <person name="Keightley P.D."/>
        </authorList>
    </citation>
    <scope>NUCLEOTIDE SEQUENCE</scope>
    <source>
        <strain evidence="3">CCAP 11/173</strain>
    </source>
</reference>
<keyword evidence="2" id="KW-0812">Transmembrane</keyword>
<feature type="transmembrane region" description="Helical" evidence="2">
    <location>
        <begin position="15"/>
        <end position="38"/>
    </location>
</feature>
<name>A0A836B4L3_9CHLO</name>
<feature type="region of interest" description="Disordered" evidence="1">
    <location>
        <begin position="158"/>
        <end position="182"/>
    </location>
</feature>